<dbReference type="PANTHER" id="PTHR33420:SF3">
    <property type="entry name" value="FIMBRIAL SUBUNIT ELFA"/>
    <property type="match status" value="1"/>
</dbReference>
<dbReference type="EMBL" id="JJOA01000016">
    <property type="protein sequence ID" value="KEA57767.1"/>
    <property type="molecule type" value="Genomic_DNA"/>
</dbReference>
<dbReference type="Gene3D" id="2.60.40.1090">
    <property type="entry name" value="Fimbrial-type adhesion domain"/>
    <property type="match status" value="1"/>
</dbReference>
<gene>
    <name evidence="6" type="ORF">DT99_20120</name>
</gene>
<feature type="chain" id="PRO_5001677526" description="Fimbrial protein" evidence="5">
    <location>
        <begin position="28"/>
        <end position="196"/>
    </location>
</feature>
<sequence>MKLATSTKIVSTLLAVAGLGLASAAHAADGTITFTGNVTAATCKIDGTAAGATSNKSVAMPTVSSGSLNAAGAVAGRTAFGFKLTGCAVDSDNSKGNPTKVQVMFENATNVTADGKLSLDKGTIEAPEAKNVVLQVLNDQQAPIKVGANSLDQNSQVVSIGEDGTAQLNFFAEYLATGAATGGSANSKVQYSLIYQ</sequence>
<evidence type="ECO:0000313" key="6">
    <source>
        <dbReference type="EMBL" id="KEA57767.1"/>
    </source>
</evidence>
<evidence type="ECO:0000256" key="3">
    <source>
        <dbReference type="ARBA" id="ARBA00022729"/>
    </source>
</evidence>
<evidence type="ECO:0000256" key="4">
    <source>
        <dbReference type="ARBA" id="ARBA00023263"/>
    </source>
</evidence>
<evidence type="ECO:0000256" key="1">
    <source>
        <dbReference type="ARBA" id="ARBA00004561"/>
    </source>
</evidence>
<comment type="caution">
    <text evidence="6">The sequence shown here is derived from an EMBL/GenBank/DDBJ whole genome shotgun (WGS) entry which is preliminary data.</text>
</comment>
<dbReference type="GO" id="GO:0043709">
    <property type="term" value="P:cell adhesion involved in single-species biofilm formation"/>
    <property type="evidence" value="ECO:0007669"/>
    <property type="project" value="TreeGrafter"/>
</dbReference>
<keyword evidence="4" id="KW-0281">Fimbrium</keyword>
<dbReference type="SUPFAM" id="SSF49401">
    <property type="entry name" value="Bacterial adhesins"/>
    <property type="match status" value="1"/>
</dbReference>
<keyword evidence="3 5" id="KW-0732">Signal</keyword>
<organism evidence="6">
    <name type="scientific">Burkholderia cenocepacia</name>
    <dbReference type="NCBI Taxonomy" id="95486"/>
    <lineage>
        <taxon>Bacteria</taxon>
        <taxon>Pseudomonadati</taxon>
        <taxon>Pseudomonadota</taxon>
        <taxon>Betaproteobacteria</taxon>
        <taxon>Burkholderiales</taxon>
        <taxon>Burkholderiaceae</taxon>
        <taxon>Burkholderia</taxon>
        <taxon>Burkholderia cepacia complex</taxon>
    </lineage>
</organism>
<proteinExistence type="inferred from homology"/>
<dbReference type="GO" id="GO:0009289">
    <property type="term" value="C:pilus"/>
    <property type="evidence" value="ECO:0007669"/>
    <property type="project" value="UniProtKB-SubCell"/>
</dbReference>
<comment type="similarity">
    <text evidence="2">Belongs to the fimbrial protein family.</text>
</comment>
<dbReference type="InterPro" id="IPR008966">
    <property type="entry name" value="Adhesion_dom_sf"/>
</dbReference>
<dbReference type="PANTHER" id="PTHR33420">
    <property type="entry name" value="FIMBRIAL SUBUNIT ELFA-RELATED"/>
    <property type="match status" value="1"/>
</dbReference>
<dbReference type="AlphaFoldDB" id="A0A071MAH1"/>
<name>A0A071MAH1_9BURK</name>
<dbReference type="InterPro" id="IPR036937">
    <property type="entry name" value="Adhesion_dom_fimbrial_sf"/>
</dbReference>
<accession>A0A071MAH1</accession>
<protein>
    <recommendedName>
        <fullName evidence="7">Fimbrial protein</fullName>
    </recommendedName>
</protein>
<comment type="subcellular location">
    <subcellularLocation>
        <location evidence="1">Fimbrium</location>
    </subcellularLocation>
</comment>
<dbReference type="OrthoDB" id="8656135at2"/>
<evidence type="ECO:0000256" key="2">
    <source>
        <dbReference type="ARBA" id="ARBA00006671"/>
    </source>
</evidence>
<feature type="signal peptide" evidence="5">
    <location>
        <begin position="1"/>
        <end position="27"/>
    </location>
</feature>
<dbReference type="InterPro" id="IPR050263">
    <property type="entry name" value="Bact_Fimbrial_Adh_Pro"/>
</dbReference>
<dbReference type="Pfam" id="PF16970">
    <property type="entry name" value="FimA"/>
    <property type="match status" value="1"/>
</dbReference>
<reference evidence="6" key="1">
    <citation type="submission" date="2014-04" db="EMBL/GenBank/DDBJ databases">
        <title>In planta biocontrol of soil-borne Fusarium wilt of banana through a plant endophytic bacterium, Burkholderia cenocepacia 869T2.</title>
        <authorList>
            <person name="Ho Y.-N."/>
            <person name="Chiang H.-M."/>
            <person name="Chao C.-P."/>
            <person name="Su C.-C."/>
            <person name="Hsu H.-F."/>
            <person name="Guo C.-T."/>
            <person name="Hsieh J.-L."/>
            <person name="Huang C.-C."/>
        </authorList>
    </citation>
    <scope>NUCLEOTIDE SEQUENCE [LARGE SCALE GENOMIC DNA]</scope>
    <source>
        <strain evidence="6">869T2</strain>
    </source>
</reference>
<evidence type="ECO:0000256" key="5">
    <source>
        <dbReference type="SAM" id="SignalP"/>
    </source>
</evidence>
<evidence type="ECO:0008006" key="7">
    <source>
        <dbReference type="Google" id="ProtNLM"/>
    </source>
</evidence>
<dbReference type="InterPro" id="IPR039458">
    <property type="entry name" value="FimA-like"/>
</dbReference>